<dbReference type="EMBL" id="LAZR01007079">
    <property type="protein sequence ID" value="KKM87597.1"/>
    <property type="molecule type" value="Genomic_DNA"/>
</dbReference>
<reference evidence="1" key="1">
    <citation type="journal article" date="2015" name="Nature">
        <title>Complex archaea that bridge the gap between prokaryotes and eukaryotes.</title>
        <authorList>
            <person name="Spang A."/>
            <person name="Saw J.H."/>
            <person name="Jorgensen S.L."/>
            <person name="Zaremba-Niedzwiedzka K."/>
            <person name="Martijn J."/>
            <person name="Lind A.E."/>
            <person name="van Eijk R."/>
            <person name="Schleper C."/>
            <person name="Guy L."/>
            <person name="Ettema T.J."/>
        </authorList>
    </citation>
    <scope>NUCLEOTIDE SEQUENCE</scope>
</reference>
<accession>A0A0F9P2A5</accession>
<evidence type="ECO:0000313" key="1">
    <source>
        <dbReference type="EMBL" id="KKM87597.1"/>
    </source>
</evidence>
<name>A0A0F9P2A5_9ZZZZ</name>
<proteinExistence type="predicted"/>
<comment type="caution">
    <text evidence="1">The sequence shown here is derived from an EMBL/GenBank/DDBJ whole genome shotgun (WGS) entry which is preliminary data.</text>
</comment>
<gene>
    <name evidence="1" type="ORF">LCGC14_1267340</name>
</gene>
<dbReference type="AlphaFoldDB" id="A0A0F9P2A5"/>
<sequence length="555" mass="58553">MGENLTTYTQGGDGPGNPLTITSTKVIATDINLTQNVYLSDDKGAGFFSGNFIHYFTLKPVSSGSSINIGTLWSPWGMANALGNVQNLAVTQNETFVVVAVDDYQSIPRINLLRWVNGNQQASDPYDAVWGTTYYCKVVRDEAVGANGTQYLYIYSDAARTSGNLLDTQSFEWGSKIDFQYLYATISRDNNQSQYKLTGEMENLILDNWGGDFSQTSPTVTSQAVTAISTTTATANGNVTALGNPPATQYGHVWATHSLPTTLDSKTEKGVPSATGAYTSSMTNLTANQLYFVRPYIISSLGTFYGQRENFTTSASTPVVTTIQPADVAATTATGKGFLHNLGGSSVTAHGLVWGTSANPDTSDSKTDAGATTTLGEFYDDITELSANTLYHVRAYVTNTSGTAYGADLTFTTLAAGVPIVTAQPATDVQPTTATGNATIVSEGASSVTEHGHCWSTSVNPTTSDSKTTNGAGAIGPFTSYITGMTAGTAYYIRPYATNGEGTAYGDNELINSITTIVPPGTAPGSTPGVCGVLDEHWVYISATGKQRSLLGTEF</sequence>
<evidence type="ECO:0008006" key="2">
    <source>
        <dbReference type="Google" id="ProtNLM"/>
    </source>
</evidence>
<protein>
    <recommendedName>
        <fullName evidence="2">Fibronectin type-III domain-containing protein</fullName>
    </recommendedName>
</protein>
<organism evidence="1">
    <name type="scientific">marine sediment metagenome</name>
    <dbReference type="NCBI Taxonomy" id="412755"/>
    <lineage>
        <taxon>unclassified sequences</taxon>
        <taxon>metagenomes</taxon>
        <taxon>ecological metagenomes</taxon>
    </lineage>
</organism>